<dbReference type="InterPro" id="IPR036420">
    <property type="entry name" value="BRCT_dom_sf"/>
</dbReference>
<dbReference type="PANTHER" id="PTHR23389">
    <property type="entry name" value="CHROMOSOME TRANSMISSION FIDELITY FACTOR 18"/>
    <property type="match status" value="1"/>
</dbReference>
<dbReference type="GO" id="GO:0005829">
    <property type="term" value="C:cytosol"/>
    <property type="evidence" value="ECO:0007669"/>
    <property type="project" value="TreeGrafter"/>
</dbReference>
<dbReference type="SUPFAM" id="SSF50249">
    <property type="entry name" value="Nucleic acid-binding proteins"/>
    <property type="match status" value="1"/>
</dbReference>
<evidence type="ECO:0000256" key="13">
    <source>
        <dbReference type="ARBA" id="ARBA00060881"/>
    </source>
</evidence>
<comment type="similarity">
    <text evidence="13 14">Belongs to the NAD-dependent DNA ligase family. LigA subfamily.</text>
</comment>
<dbReference type="GO" id="GO:0003677">
    <property type="term" value="F:DNA binding"/>
    <property type="evidence" value="ECO:0007669"/>
    <property type="project" value="InterPro"/>
</dbReference>
<dbReference type="Pfam" id="PF03120">
    <property type="entry name" value="OB_DNA_ligase"/>
    <property type="match status" value="1"/>
</dbReference>
<dbReference type="InterPro" id="IPR010994">
    <property type="entry name" value="RuvA_2-like"/>
</dbReference>
<feature type="active site" description="N6-AMP-lysine intermediate" evidence="14">
    <location>
        <position position="111"/>
    </location>
</feature>
<evidence type="ECO:0000256" key="6">
    <source>
        <dbReference type="ARBA" id="ARBA00022723"/>
    </source>
</evidence>
<dbReference type="Gene3D" id="1.10.150.20">
    <property type="entry name" value="5' to 3' exonuclease, C-terminal subdomain"/>
    <property type="match status" value="2"/>
</dbReference>
<dbReference type="NCBIfam" id="TIGR00575">
    <property type="entry name" value="dnlj"/>
    <property type="match status" value="1"/>
</dbReference>
<dbReference type="Pfam" id="PF00533">
    <property type="entry name" value="BRCT"/>
    <property type="match status" value="1"/>
</dbReference>
<keyword evidence="18" id="KW-1185">Reference proteome</keyword>
<dbReference type="AlphaFoldDB" id="A0A3D8J4V6"/>
<feature type="binding site" evidence="14">
    <location>
        <position position="132"/>
    </location>
    <ligand>
        <name>NAD(+)</name>
        <dbReference type="ChEBI" id="CHEBI:57540"/>
    </ligand>
</feature>
<dbReference type="FunFam" id="1.10.150.20:FF:000007">
    <property type="entry name" value="DNA ligase"/>
    <property type="match status" value="1"/>
</dbReference>
<evidence type="ECO:0000313" key="18">
    <source>
        <dbReference type="Proteomes" id="UP000256695"/>
    </source>
</evidence>
<dbReference type="PROSITE" id="PS01056">
    <property type="entry name" value="DNA_LIGASE_N2"/>
    <property type="match status" value="1"/>
</dbReference>
<dbReference type="PANTHER" id="PTHR23389:SF9">
    <property type="entry name" value="DNA LIGASE"/>
    <property type="match status" value="1"/>
</dbReference>
<evidence type="ECO:0000256" key="14">
    <source>
        <dbReference type="HAMAP-Rule" id="MF_01588"/>
    </source>
</evidence>
<dbReference type="EMBL" id="NXLX01000019">
    <property type="protein sequence ID" value="RDU72483.1"/>
    <property type="molecule type" value="Genomic_DNA"/>
</dbReference>
<dbReference type="Proteomes" id="UP000256695">
    <property type="component" value="Unassembled WGS sequence"/>
</dbReference>
<dbReference type="InterPro" id="IPR018239">
    <property type="entry name" value="DNA_ligase_AS"/>
</dbReference>
<keyword evidence="4 14" id="KW-0436">Ligase</keyword>
<dbReference type="Gene3D" id="3.30.470.30">
    <property type="entry name" value="DNA ligase/mRNA capping enzyme"/>
    <property type="match status" value="1"/>
</dbReference>
<feature type="domain" description="BRCT" evidence="16">
    <location>
        <begin position="575"/>
        <end position="657"/>
    </location>
</feature>
<dbReference type="Gene3D" id="2.40.50.140">
    <property type="entry name" value="Nucleic acid-binding proteins"/>
    <property type="match status" value="1"/>
</dbReference>
<keyword evidence="9 14" id="KW-0460">Magnesium</keyword>
<keyword evidence="14" id="KW-0464">Manganese</keyword>
<dbReference type="GO" id="GO:0046872">
    <property type="term" value="F:metal ion binding"/>
    <property type="evidence" value="ECO:0007669"/>
    <property type="project" value="UniProtKB-KW"/>
</dbReference>
<dbReference type="SUPFAM" id="SSF56091">
    <property type="entry name" value="DNA ligase/mRNA capping enzyme, catalytic domain"/>
    <property type="match status" value="1"/>
</dbReference>
<comment type="caution">
    <text evidence="14">Lacks conserved residue(s) required for the propagation of feature annotation.</text>
</comment>
<feature type="binding site" evidence="14">
    <location>
        <position position="402"/>
    </location>
    <ligand>
        <name>Zn(2+)</name>
        <dbReference type="ChEBI" id="CHEBI:29105"/>
    </ligand>
</feature>
<feature type="binding site" evidence="14">
    <location>
        <position position="166"/>
    </location>
    <ligand>
        <name>NAD(+)</name>
        <dbReference type="ChEBI" id="CHEBI:57540"/>
    </ligand>
</feature>
<keyword evidence="7 14" id="KW-0227">DNA damage</keyword>
<keyword evidence="5 14" id="KW-0235">DNA replication</keyword>
<keyword evidence="10 14" id="KW-0520">NAD</keyword>
<dbReference type="InterPro" id="IPR012340">
    <property type="entry name" value="NA-bd_OB-fold"/>
</dbReference>
<dbReference type="InterPro" id="IPR013839">
    <property type="entry name" value="DNAligase_adenylation"/>
</dbReference>
<comment type="catalytic activity">
    <reaction evidence="12 14 15">
        <text>NAD(+) + (deoxyribonucleotide)n-3'-hydroxyl + 5'-phospho-(deoxyribonucleotide)m = (deoxyribonucleotide)n+m + AMP + beta-nicotinamide D-nucleotide.</text>
        <dbReference type="EC" id="6.5.1.2"/>
    </reaction>
</comment>
<accession>A0A3D8J4V6</accession>
<protein>
    <recommendedName>
        <fullName evidence="3 14">DNA ligase</fullName>
        <ecNumber evidence="2 14">6.5.1.2</ecNumber>
    </recommendedName>
    <alternativeName>
        <fullName evidence="14">Polydeoxyribonucleotide synthase [NAD(+)]</fullName>
    </alternativeName>
</protein>
<organism evidence="17 18">
    <name type="scientific">Helicobacter anseris</name>
    <dbReference type="NCBI Taxonomy" id="375926"/>
    <lineage>
        <taxon>Bacteria</taxon>
        <taxon>Pseudomonadati</taxon>
        <taxon>Campylobacterota</taxon>
        <taxon>Epsilonproteobacteria</taxon>
        <taxon>Campylobacterales</taxon>
        <taxon>Helicobacteraceae</taxon>
        <taxon>Helicobacter</taxon>
    </lineage>
</organism>
<dbReference type="SMART" id="SM00278">
    <property type="entry name" value="HhH1"/>
    <property type="match status" value="4"/>
</dbReference>
<evidence type="ECO:0000256" key="8">
    <source>
        <dbReference type="ARBA" id="ARBA00022833"/>
    </source>
</evidence>
<dbReference type="InterPro" id="IPR001357">
    <property type="entry name" value="BRCT_dom"/>
</dbReference>
<dbReference type="HAMAP" id="MF_01588">
    <property type="entry name" value="DNA_ligase_A"/>
    <property type="match status" value="1"/>
</dbReference>
<keyword evidence="11 14" id="KW-0234">DNA repair</keyword>
<dbReference type="PIRSF" id="PIRSF001604">
    <property type="entry name" value="LigA"/>
    <property type="match status" value="1"/>
</dbReference>
<evidence type="ECO:0000256" key="2">
    <source>
        <dbReference type="ARBA" id="ARBA00012722"/>
    </source>
</evidence>
<dbReference type="InterPro" id="IPR033136">
    <property type="entry name" value="DNA_ligase_CS"/>
</dbReference>
<dbReference type="SMART" id="SM00532">
    <property type="entry name" value="LIGANc"/>
    <property type="match status" value="1"/>
</dbReference>
<dbReference type="SUPFAM" id="SSF47781">
    <property type="entry name" value="RuvA domain 2-like"/>
    <property type="match status" value="1"/>
</dbReference>
<dbReference type="OrthoDB" id="9759736at2"/>
<dbReference type="RefSeq" id="WP_115579473.1">
    <property type="nucleotide sequence ID" value="NZ_NXLX01000019.1"/>
</dbReference>
<evidence type="ECO:0000256" key="7">
    <source>
        <dbReference type="ARBA" id="ARBA00022763"/>
    </source>
</evidence>
<evidence type="ECO:0000256" key="10">
    <source>
        <dbReference type="ARBA" id="ARBA00023027"/>
    </source>
</evidence>
<dbReference type="InterPro" id="IPR013840">
    <property type="entry name" value="DNAligase_N"/>
</dbReference>
<dbReference type="EC" id="6.5.1.2" evidence="2 14"/>
<dbReference type="GO" id="GO:0006260">
    <property type="term" value="P:DNA replication"/>
    <property type="evidence" value="ECO:0007669"/>
    <property type="project" value="UniProtKB-KW"/>
</dbReference>
<dbReference type="SMART" id="SM00292">
    <property type="entry name" value="BRCT"/>
    <property type="match status" value="1"/>
</dbReference>
<keyword evidence="8 14" id="KW-0862">Zinc</keyword>
<dbReference type="InterPro" id="IPR004150">
    <property type="entry name" value="NAD_DNA_ligase_OB"/>
</dbReference>
<dbReference type="FunFam" id="2.40.50.140:FF:000012">
    <property type="entry name" value="DNA ligase"/>
    <property type="match status" value="1"/>
</dbReference>
<comment type="caution">
    <text evidence="17">The sequence shown here is derived from an EMBL/GenBank/DDBJ whole genome shotgun (WGS) entry which is preliminary data.</text>
</comment>
<feature type="binding site" evidence="14">
    <location>
        <position position="415"/>
    </location>
    <ligand>
        <name>Zn(2+)</name>
        <dbReference type="ChEBI" id="CHEBI:29105"/>
    </ligand>
</feature>
<dbReference type="CDD" id="cd00114">
    <property type="entry name" value="LIGANc"/>
    <property type="match status" value="1"/>
</dbReference>
<reference evidence="17 18" key="1">
    <citation type="submission" date="2018-04" db="EMBL/GenBank/DDBJ databases">
        <title>Novel Campyloabacter and Helicobacter Species and Strains.</title>
        <authorList>
            <person name="Mannion A.J."/>
            <person name="Shen Z."/>
            <person name="Fox J.G."/>
        </authorList>
    </citation>
    <scope>NUCLEOTIDE SEQUENCE [LARGE SCALE GENOMIC DNA]</scope>
    <source>
        <strain evidence="17 18">MIT 04-9362</strain>
    </source>
</reference>
<evidence type="ECO:0000313" key="17">
    <source>
        <dbReference type="EMBL" id="RDU72483.1"/>
    </source>
</evidence>
<dbReference type="Gene3D" id="1.10.287.610">
    <property type="entry name" value="Helix hairpin bin"/>
    <property type="match status" value="1"/>
</dbReference>
<evidence type="ECO:0000256" key="15">
    <source>
        <dbReference type="RuleBase" id="RU000618"/>
    </source>
</evidence>
<dbReference type="NCBIfam" id="NF005932">
    <property type="entry name" value="PRK07956.1"/>
    <property type="match status" value="1"/>
</dbReference>
<feature type="binding site" evidence="14">
    <location>
        <begin position="31"/>
        <end position="35"/>
    </location>
    <ligand>
        <name>NAD(+)</name>
        <dbReference type="ChEBI" id="CHEBI:57540"/>
    </ligand>
</feature>
<dbReference type="GO" id="GO:0003911">
    <property type="term" value="F:DNA ligase (NAD+) activity"/>
    <property type="evidence" value="ECO:0007669"/>
    <property type="project" value="UniProtKB-UniRule"/>
</dbReference>
<evidence type="ECO:0000259" key="16">
    <source>
        <dbReference type="PROSITE" id="PS50172"/>
    </source>
</evidence>
<name>A0A3D8J4V6_9HELI</name>
<feature type="binding site" evidence="14">
    <location>
        <begin position="80"/>
        <end position="81"/>
    </location>
    <ligand>
        <name>NAD(+)</name>
        <dbReference type="ChEBI" id="CHEBI:57540"/>
    </ligand>
</feature>
<dbReference type="CDD" id="cd17748">
    <property type="entry name" value="BRCT_DNA_ligase_like"/>
    <property type="match status" value="1"/>
</dbReference>
<dbReference type="Pfam" id="PF01653">
    <property type="entry name" value="DNA_ligase_aden"/>
    <property type="match status" value="1"/>
</dbReference>
<sequence>MKDYQTYKEKVELLTKMAYHYYVLDDPIASDEEYDLLYHQIKQYEENHPQEILASSPTQRVGMPPLDDFEKNTHIQRMWSLDDVFNFDELQEWCQRIYKTYPQAYFTCSPKFDGASLNLYYQNGKLISATTRGDGITGELVTQNAKTIQSIPLEIPYLGDIEIRGEVVITKEDFEKINNERIKNNETIFANPRNAAAGSMRQLDSTITAKRKLRFIPWGFGKHDLKFSSFFESMQKILSFGFYPIPFIKLCKDIHSIEAYYKEIMQMRESYSMMLDGMVIMLDSFEAQNNLGFTIKSPRFACAYKFPAIEKITKILSVTQQVGRTGVITPVAELQPVEIEGATISRATLHNYKEIQKKDIRINDYVIVIRSGDVIPKIIKPIYERRNHQEITITAPTHCPICKQELLIEDIFIRCQNLLCEARVKESIVHFASKKALNIDGLGEKIVYQLFDAGIISNITDLYSIEYESLLKLEGWKEKKAKNLLESIAKTKNIELWRVINALGIEHIGEGASKKIAQSFGIACFEKNFDEIIALDGFGKEMTESFLEFGKVNHQLIQMLFKILTPTVTQHITHNTKGFFSNKTIVLTGSLQKPREIIKELLESLGAKITNSVSKKTHLVIYGEDAGSKLDKAKELHIDLLNEKEFIEKLQEEKIEF</sequence>
<evidence type="ECO:0000256" key="3">
    <source>
        <dbReference type="ARBA" id="ARBA00013308"/>
    </source>
</evidence>
<keyword evidence="6 14" id="KW-0479">Metal-binding</keyword>
<dbReference type="Gene3D" id="3.40.50.10190">
    <property type="entry name" value="BRCT domain"/>
    <property type="match status" value="1"/>
</dbReference>
<feature type="binding site" evidence="14">
    <location>
        <position position="305"/>
    </location>
    <ligand>
        <name>NAD(+)</name>
        <dbReference type="ChEBI" id="CHEBI:57540"/>
    </ligand>
</feature>
<dbReference type="InterPro" id="IPR003583">
    <property type="entry name" value="Hlx-hairpin-Hlx_DNA-bd_motif"/>
</dbReference>
<dbReference type="SUPFAM" id="SSF52113">
    <property type="entry name" value="BRCT domain"/>
    <property type="match status" value="1"/>
</dbReference>
<gene>
    <name evidence="14" type="primary">ligA</name>
    <name evidence="17" type="ORF">CQA57_06725</name>
</gene>
<evidence type="ECO:0000256" key="4">
    <source>
        <dbReference type="ARBA" id="ARBA00022598"/>
    </source>
</evidence>
<comment type="function">
    <text evidence="1 14">DNA ligase that catalyzes the formation of phosphodiester linkages between 5'-phosphoryl and 3'-hydroxyl groups in double-stranded DNA using NAD as a coenzyme and as the energy source for the reaction. It is essential for DNA replication and repair of damaged DNA.</text>
</comment>
<evidence type="ECO:0000256" key="5">
    <source>
        <dbReference type="ARBA" id="ARBA00022705"/>
    </source>
</evidence>
<dbReference type="PROSITE" id="PS01055">
    <property type="entry name" value="DNA_LIGASE_N1"/>
    <property type="match status" value="1"/>
</dbReference>
<feature type="binding site" evidence="14">
    <location>
        <position position="399"/>
    </location>
    <ligand>
        <name>Zn(2+)</name>
        <dbReference type="ChEBI" id="CHEBI:29105"/>
    </ligand>
</feature>
<evidence type="ECO:0000256" key="11">
    <source>
        <dbReference type="ARBA" id="ARBA00023204"/>
    </source>
</evidence>
<comment type="cofactor">
    <cofactor evidence="14">
        <name>Mg(2+)</name>
        <dbReference type="ChEBI" id="CHEBI:18420"/>
    </cofactor>
    <cofactor evidence="14">
        <name>Mn(2+)</name>
        <dbReference type="ChEBI" id="CHEBI:29035"/>
    </cofactor>
</comment>
<evidence type="ECO:0000256" key="9">
    <source>
        <dbReference type="ARBA" id="ARBA00022842"/>
    </source>
</evidence>
<dbReference type="InterPro" id="IPR001679">
    <property type="entry name" value="DNA_ligase"/>
</dbReference>
<feature type="binding site" evidence="14">
    <location>
        <position position="420"/>
    </location>
    <ligand>
        <name>Zn(2+)</name>
        <dbReference type="ChEBI" id="CHEBI:29105"/>
    </ligand>
</feature>
<dbReference type="PROSITE" id="PS50172">
    <property type="entry name" value="BRCT"/>
    <property type="match status" value="1"/>
</dbReference>
<evidence type="ECO:0000256" key="1">
    <source>
        <dbReference type="ARBA" id="ARBA00004067"/>
    </source>
</evidence>
<evidence type="ECO:0000256" key="12">
    <source>
        <dbReference type="ARBA" id="ARBA00034005"/>
    </source>
</evidence>
<proteinExistence type="inferred from homology"/>
<dbReference type="GO" id="GO:0006281">
    <property type="term" value="P:DNA repair"/>
    <property type="evidence" value="ECO:0007669"/>
    <property type="project" value="UniProtKB-KW"/>
</dbReference>